<proteinExistence type="predicted"/>
<gene>
    <name evidence="1" type="ORF">DILT_LOCUS17366</name>
</gene>
<dbReference type="AlphaFoldDB" id="A0A3P7NBV3"/>
<keyword evidence="2" id="KW-1185">Reference proteome</keyword>
<dbReference type="Proteomes" id="UP000281553">
    <property type="component" value="Unassembled WGS sequence"/>
</dbReference>
<dbReference type="EMBL" id="UYRU01091247">
    <property type="protein sequence ID" value="VDN37600.1"/>
    <property type="molecule type" value="Genomic_DNA"/>
</dbReference>
<reference evidence="1 2" key="1">
    <citation type="submission" date="2018-11" db="EMBL/GenBank/DDBJ databases">
        <authorList>
            <consortium name="Pathogen Informatics"/>
        </authorList>
    </citation>
    <scope>NUCLEOTIDE SEQUENCE [LARGE SCALE GENOMIC DNA]</scope>
</reference>
<evidence type="ECO:0000313" key="2">
    <source>
        <dbReference type="Proteomes" id="UP000281553"/>
    </source>
</evidence>
<sequence length="144" mass="16539">MLSDPKAKEIIRALQTHASSKCPDEQLFATLAYNPHLGAPGACLRVHERDDEGVDVSRVQNLIRYKKWNGKDCPTKTRRSICILGSMSLSSLKQAQELFANKFHEDYYPEGYDCLELYLFERTYNPQPFDTTPYASLYCSQEHL</sequence>
<organism evidence="1 2">
    <name type="scientific">Dibothriocephalus latus</name>
    <name type="common">Fish tapeworm</name>
    <name type="synonym">Diphyllobothrium latum</name>
    <dbReference type="NCBI Taxonomy" id="60516"/>
    <lineage>
        <taxon>Eukaryota</taxon>
        <taxon>Metazoa</taxon>
        <taxon>Spiralia</taxon>
        <taxon>Lophotrochozoa</taxon>
        <taxon>Platyhelminthes</taxon>
        <taxon>Cestoda</taxon>
        <taxon>Eucestoda</taxon>
        <taxon>Diphyllobothriidea</taxon>
        <taxon>Diphyllobothriidae</taxon>
        <taxon>Dibothriocephalus</taxon>
    </lineage>
</organism>
<name>A0A3P7NBV3_DIBLA</name>
<dbReference type="OrthoDB" id="2019572at2759"/>
<dbReference type="GO" id="GO:0008375">
    <property type="term" value="F:acetylglucosaminyltransferase activity"/>
    <property type="evidence" value="ECO:0007669"/>
    <property type="project" value="TreeGrafter"/>
</dbReference>
<accession>A0A3P7NBV3</accession>
<evidence type="ECO:0000313" key="1">
    <source>
        <dbReference type="EMBL" id="VDN37600.1"/>
    </source>
</evidence>
<protein>
    <submittedName>
        <fullName evidence="1">Uncharacterized protein</fullName>
    </submittedName>
</protein>
<dbReference type="PANTHER" id="PTHR19297:SF185">
    <property type="entry name" value="BETA-1,3-GALACTOSYL-O-GLYCOSYL-GLYCOPROTEIN BETA-1,6-N-ACETYLGLUCOSAMINYLTRANSFERASE 3"/>
    <property type="match status" value="1"/>
</dbReference>
<dbReference type="PANTHER" id="PTHR19297">
    <property type="entry name" value="GLYCOSYLTRANSFERASE 14 FAMILY MEMBER"/>
    <property type="match status" value="1"/>
</dbReference>